<reference evidence="1 2" key="1">
    <citation type="journal article" date="2017" name="Genome Biol.">
        <title>New reference genome sequences of hot pepper reveal the massive evolution of plant disease-resistance genes by retroduplication.</title>
        <authorList>
            <person name="Kim S."/>
            <person name="Park J."/>
            <person name="Yeom S.I."/>
            <person name="Kim Y.M."/>
            <person name="Seo E."/>
            <person name="Kim K.T."/>
            <person name="Kim M.S."/>
            <person name="Lee J.M."/>
            <person name="Cheong K."/>
            <person name="Shin H.S."/>
            <person name="Kim S.B."/>
            <person name="Han K."/>
            <person name="Lee J."/>
            <person name="Park M."/>
            <person name="Lee H.A."/>
            <person name="Lee H.Y."/>
            <person name="Lee Y."/>
            <person name="Oh S."/>
            <person name="Lee J.H."/>
            <person name="Choi E."/>
            <person name="Choi E."/>
            <person name="Lee S.E."/>
            <person name="Jeon J."/>
            <person name="Kim H."/>
            <person name="Choi G."/>
            <person name="Song H."/>
            <person name="Lee J."/>
            <person name="Lee S.C."/>
            <person name="Kwon J.K."/>
            <person name="Lee H.Y."/>
            <person name="Koo N."/>
            <person name="Hong Y."/>
            <person name="Kim R.W."/>
            <person name="Kang W.H."/>
            <person name="Huh J.H."/>
            <person name="Kang B.C."/>
            <person name="Yang T.J."/>
            <person name="Lee Y.H."/>
            <person name="Bennetzen J.L."/>
            <person name="Choi D."/>
        </authorList>
    </citation>
    <scope>NUCLEOTIDE SEQUENCE [LARGE SCALE GENOMIC DNA]</scope>
    <source>
        <strain evidence="2">cv. PBC81</strain>
    </source>
</reference>
<dbReference type="Proteomes" id="UP000224567">
    <property type="component" value="Unassembled WGS sequence"/>
</dbReference>
<sequence length="110" mass="12007">MGEIIKDEIKTGYIVSFATLKATTQAIQRGLGSVGGKINEEDASAIVVGQRAQSRRPLHRYPLAQAQGHSIEDCHYLKREIEKMIQGESIMVQNIDSGESLSHADVKISG</sequence>
<accession>A0A2G2XCI7</accession>
<organism evidence="1 2">
    <name type="scientific">Capsicum baccatum</name>
    <name type="common">Peruvian pepper</name>
    <dbReference type="NCBI Taxonomy" id="33114"/>
    <lineage>
        <taxon>Eukaryota</taxon>
        <taxon>Viridiplantae</taxon>
        <taxon>Streptophyta</taxon>
        <taxon>Embryophyta</taxon>
        <taxon>Tracheophyta</taxon>
        <taxon>Spermatophyta</taxon>
        <taxon>Magnoliopsida</taxon>
        <taxon>eudicotyledons</taxon>
        <taxon>Gunneridae</taxon>
        <taxon>Pentapetalae</taxon>
        <taxon>asterids</taxon>
        <taxon>lamiids</taxon>
        <taxon>Solanales</taxon>
        <taxon>Solanaceae</taxon>
        <taxon>Solanoideae</taxon>
        <taxon>Capsiceae</taxon>
        <taxon>Capsicum</taxon>
    </lineage>
</organism>
<dbReference type="EMBL" id="MLFT02000002">
    <property type="protein sequence ID" value="PHT55208.1"/>
    <property type="molecule type" value="Genomic_DNA"/>
</dbReference>
<evidence type="ECO:0000313" key="2">
    <source>
        <dbReference type="Proteomes" id="UP000224567"/>
    </source>
</evidence>
<comment type="caution">
    <text evidence="1">The sequence shown here is derived from an EMBL/GenBank/DDBJ whole genome shotgun (WGS) entry which is preliminary data.</text>
</comment>
<evidence type="ECO:0000313" key="1">
    <source>
        <dbReference type="EMBL" id="PHT55208.1"/>
    </source>
</evidence>
<proteinExistence type="predicted"/>
<keyword evidence="2" id="KW-1185">Reference proteome</keyword>
<reference evidence="2" key="2">
    <citation type="journal article" date="2017" name="J. Anim. Genet.">
        <title>Multiple reference genome sequences of hot pepper reveal the massive evolution of plant disease resistance genes by retroduplication.</title>
        <authorList>
            <person name="Kim S."/>
            <person name="Park J."/>
            <person name="Yeom S.-I."/>
            <person name="Kim Y.-M."/>
            <person name="Seo E."/>
            <person name="Kim K.-T."/>
            <person name="Kim M.-S."/>
            <person name="Lee J.M."/>
            <person name="Cheong K."/>
            <person name="Shin H.-S."/>
            <person name="Kim S.-B."/>
            <person name="Han K."/>
            <person name="Lee J."/>
            <person name="Park M."/>
            <person name="Lee H.-A."/>
            <person name="Lee H.-Y."/>
            <person name="Lee Y."/>
            <person name="Oh S."/>
            <person name="Lee J.H."/>
            <person name="Choi E."/>
            <person name="Choi E."/>
            <person name="Lee S.E."/>
            <person name="Jeon J."/>
            <person name="Kim H."/>
            <person name="Choi G."/>
            <person name="Song H."/>
            <person name="Lee J."/>
            <person name="Lee S.-C."/>
            <person name="Kwon J.-K."/>
            <person name="Lee H.-Y."/>
            <person name="Koo N."/>
            <person name="Hong Y."/>
            <person name="Kim R.W."/>
            <person name="Kang W.-H."/>
            <person name="Huh J.H."/>
            <person name="Kang B.-C."/>
            <person name="Yang T.-J."/>
            <person name="Lee Y.-H."/>
            <person name="Bennetzen J.L."/>
            <person name="Choi D."/>
        </authorList>
    </citation>
    <scope>NUCLEOTIDE SEQUENCE [LARGE SCALE GENOMIC DNA]</scope>
    <source>
        <strain evidence="2">cv. PBC81</strain>
    </source>
</reference>
<dbReference type="AlphaFoldDB" id="A0A2G2XCI7"/>
<dbReference type="OrthoDB" id="1297603at2759"/>
<gene>
    <name evidence="1" type="ORF">CQW23_03694</name>
</gene>
<name>A0A2G2XCI7_CAPBA</name>
<protein>
    <submittedName>
        <fullName evidence="1">Uncharacterized protein</fullName>
    </submittedName>
</protein>